<sequence length="286" mass="32246">MRMAIDLAYIFQIFRAKIAITWTIVFAENCLIALIPLLIGLSIDGLLAGRVSELGWMTATLCSLCFLAVGRRIYDTRAYGTIRLHLGDELHRRCSSLHVSRRNARIDMSRELVDFLEHEAPQLIAALIQLGVGLTILTYFDMSLGLSSLLVLAGMLLVYACFHRRFYNVNRQLNEQREQQVDVLTRGERLGIFRHLRTLRRHEVAISDTEAFVYGGIFFLQVGFIVFNLYQAAGLAGITAGRIFSIASYSWEFVEAALTLPIALQSWSRLSEITRRINSNGDLALG</sequence>
<dbReference type="SUPFAM" id="SSF90123">
    <property type="entry name" value="ABC transporter transmembrane region"/>
    <property type="match status" value="1"/>
</dbReference>
<dbReference type="Gene3D" id="1.20.1560.10">
    <property type="entry name" value="ABC transporter type 1, transmembrane domain"/>
    <property type="match status" value="1"/>
</dbReference>
<name>A0A0M6ZU16_9HYPH</name>
<dbReference type="OrthoDB" id="8443255at2"/>
<proteinExistence type="predicted"/>
<evidence type="ECO:0000256" key="5">
    <source>
        <dbReference type="SAM" id="Phobius"/>
    </source>
</evidence>
<feature type="domain" description="ABC transmembrane type-1" evidence="6">
    <location>
        <begin position="9"/>
        <end position="241"/>
    </location>
</feature>
<keyword evidence="3 5" id="KW-1133">Transmembrane helix</keyword>
<dbReference type="InterPro" id="IPR011527">
    <property type="entry name" value="ABC1_TM_dom"/>
</dbReference>
<dbReference type="InterPro" id="IPR036640">
    <property type="entry name" value="ABC1_TM_sf"/>
</dbReference>
<feature type="transmembrane region" description="Helical" evidence="5">
    <location>
        <begin position="20"/>
        <end position="43"/>
    </location>
</feature>
<keyword evidence="8" id="KW-1185">Reference proteome</keyword>
<evidence type="ECO:0000256" key="2">
    <source>
        <dbReference type="ARBA" id="ARBA00022692"/>
    </source>
</evidence>
<feature type="transmembrane region" description="Helical" evidence="5">
    <location>
        <begin position="211"/>
        <end position="230"/>
    </location>
</feature>
<feature type="transmembrane region" description="Helical" evidence="5">
    <location>
        <begin position="120"/>
        <end position="140"/>
    </location>
</feature>
<dbReference type="EMBL" id="CXWD01000003">
    <property type="protein sequence ID" value="CTQ65570.1"/>
    <property type="molecule type" value="Genomic_DNA"/>
</dbReference>
<reference evidence="8" key="1">
    <citation type="submission" date="2015-07" db="EMBL/GenBank/DDBJ databases">
        <authorList>
            <person name="Rodrigo-Torres Lidia"/>
            <person name="Arahal R.David."/>
        </authorList>
    </citation>
    <scope>NUCLEOTIDE SEQUENCE [LARGE SCALE GENOMIC DNA]</scope>
    <source>
        <strain evidence="8">CECT 5112</strain>
    </source>
</reference>
<dbReference type="Pfam" id="PF13748">
    <property type="entry name" value="ABC_membrane_3"/>
    <property type="match status" value="1"/>
</dbReference>
<organism evidence="7 8">
    <name type="scientific">Roseibium alexandrii</name>
    <dbReference type="NCBI Taxonomy" id="388408"/>
    <lineage>
        <taxon>Bacteria</taxon>
        <taxon>Pseudomonadati</taxon>
        <taxon>Pseudomonadota</taxon>
        <taxon>Alphaproteobacteria</taxon>
        <taxon>Hyphomicrobiales</taxon>
        <taxon>Stappiaceae</taxon>
        <taxon>Roseibium</taxon>
    </lineage>
</organism>
<dbReference type="STRING" id="388408.LAX5112_00680"/>
<comment type="subcellular location">
    <subcellularLocation>
        <location evidence="1">Cell membrane</location>
        <topology evidence="1">Multi-pass membrane protein</topology>
    </subcellularLocation>
</comment>
<protein>
    <recommendedName>
        <fullName evidence="6">ABC transmembrane type-1 domain-containing protein</fullName>
    </recommendedName>
</protein>
<dbReference type="GO" id="GO:0005886">
    <property type="term" value="C:plasma membrane"/>
    <property type="evidence" value="ECO:0007669"/>
    <property type="project" value="UniProtKB-SubCell"/>
</dbReference>
<evidence type="ECO:0000256" key="3">
    <source>
        <dbReference type="ARBA" id="ARBA00022989"/>
    </source>
</evidence>
<evidence type="ECO:0000313" key="7">
    <source>
        <dbReference type="EMBL" id="CTQ65570.1"/>
    </source>
</evidence>
<evidence type="ECO:0000256" key="4">
    <source>
        <dbReference type="ARBA" id="ARBA00023136"/>
    </source>
</evidence>
<evidence type="ECO:0000256" key="1">
    <source>
        <dbReference type="ARBA" id="ARBA00004651"/>
    </source>
</evidence>
<evidence type="ECO:0000259" key="6">
    <source>
        <dbReference type="Pfam" id="PF13748"/>
    </source>
</evidence>
<dbReference type="AlphaFoldDB" id="A0A0M6ZU16"/>
<keyword evidence="2 5" id="KW-0812">Transmembrane</keyword>
<dbReference type="GO" id="GO:0005524">
    <property type="term" value="F:ATP binding"/>
    <property type="evidence" value="ECO:0007669"/>
    <property type="project" value="InterPro"/>
</dbReference>
<feature type="transmembrane region" description="Helical" evidence="5">
    <location>
        <begin position="55"/>
        <end position="74"/>
    </location>
</feature>
<gene>
    <name evidence="7" type="ORF">LAX5112_00680</name>
</gene>
<accession>A0A0M6ZU16</accession>
<dbReference type="RefSeq" id="WP_055670625.1">
    <property type="nucleotide sequence ID" value="NZ_CXWD01000003.1"/>
</dbReference>
<dbReference type="Proteomes" id="UP000053235">
    <property type="component" value="Unassembled WGS sequence"/>
</dbReference>
<feature type="transmembrane region" description="Helical" evidence="5">
    <location>
        <begin position="146"/>
        <end position="162"/>
    </location>
</feature>
<dbReference type="GO" id="GO:0140359">
    <property type="term" value="F:ABC-type transporter activity"/>
    <property type="evidence" value="ECO:0007669"/>
    <property type="project" value="InterPro"/>
</dbReference>
<evidence type="ECO:0000313" key="8">
    <source>
        <dbReference type="Proteomes" id="UP000053235"/>
    </source>
</evidence>
<keyword evidence="4 5" id="KW-0472">Membrane</keyword>